<evidence type="ECO:0008006" key="4">
    <source>
        <dbReference type="Google" id="ProtNLM"/>
    </source>
</evidence>
<reference evidence="2" key="1">
    <citation type="journal article" date="2022" name="Front. Genet.">
        <title>Chromosome-Scale Assembly of the Dendrobium nobile Genome Provides Insights Into the Molecular Mechanism of the Biosynthesis of the Medicinal Active Ingredient of Dendrobium.</title>
        <authorList>
            <person name="Xu Q."/>
            <person name="Niu S.-C."/>
            <person name="Li K.-L."/>
            <person name="Zheng P.-J."/>
            <person name="Zhang X.-J."/>
            <person name="Jia Y."/>
            <person name="Liu Y."/>
            <person name="Niu Y.-X."/>
            <person name="Yu L.-H."/>
            <person name="Chen D.-F."/>
            <person name="Zhang G.-Q."/>
        </authorList>
    </citation>
    <scope>NUCLEOTIDE SEQUENCE</scope>
    <source>
        <tissue evidence="2">Leaf</tissue>
    </source>
</reference>
<accession>A0A8T3BZK2</accession>
<proteinExistence type="predicted"/>
<evidence type="ECO:0000313" key="2">
    <source>
        <dbReference type="EMBL" id="KAI0523188.1"/>
    </source>
</evidence>
<dbReference type="InterPro" id="IPR037476">
    <property type="entry name" value="PCH1"/>
</dbReference>
<dbReference type="GO" id="GO:0010099">
    <property type="term" value="P:regulation of photomorphogenesis"/>
    <property type="evidence" value="ECO:0007669"/>
    <property type="project" value="InterPro"/>
</dbReference>
<keyword evidence="3" id="KW-1185">Reference proteome</keyword>
<evidence type="ECO:0000256" key="1">
    <source>
        <dbReference type="SAM" id="MobiDB-lite"/>
    </source>
</evidence>
<gene>
    <name evidence="2" type="ORF">KFK09_005580</name>
</gene>
<dbReference type="PANTHER" id="PTHR36062:SF1">
    <property type="entry name" value="OS01G0687300 PROTEIN"/>
    <property type="match status" value="1"/>
</dbReference>
<sequence length="775" mass="86029">MSDNDAPTCKEGDVIEQFRSKNISASQTPYMGQWMAHWMQTCKSSSSKDCQLHCDALADNILHKFEGHDSSELDRLKSKEFKFVRVDMNQRYSFVDKGKSNLAAEDDPSSYDIRSGEPCVDREKFKIKENFSMRRNVEPINDGRTFCKKVSTQQLTESSIKWKKFGSYCCHSLDVSESNFEHLPMLDINRKIETMLASKEKSAYGAVSVKMVKENLSLCESIGTSSLAELAPGSCLAARKITDDTEKMMTTYEGFLPDSAVGMDGASSPVIHGCKYQKENMVACIFSSGLTNVDPHNKLTCVQHNLCSCCSSSKSRTTETKGKIYSISKGFRNSWTSLKGGSNHVLSESSPTDFLYSFSTEGHGSEVKADSSSWLLLDQRRLGKPDGSAMNHLPCQMPKCSIHDMSLTESCQNLKSVEIGERFHKFSSTVKYLLVTDKMGKDQCLRERTMGDSPFTQVNGNTLSKTVTIPTELSCGKKEKSAVRLENFVSDEDRDDRNDSGAHLMGEHNEFSTKVDTISTHPLHGSSSLLGESISSPQKATAYSNLRNSKTTSASSAREVSIRNAEIGMAKREEHLASIDEVTHASHTEASVSSTESLAADHIVKVPDVSSSSHLADHTSGSETCSRWIKRLRGDHSERLSLSTKRFKKGEDSSIEIQQSSSRIQNHNPLSSGSLGFMKEHANSENILPCGDSDESLQLWIRRWCRNDHEVSQTLSTPSVPLTMQPEKLGVPHEKFEGKMSASIGAMALMGRAMNKYTPCRFRREEGSLVWNTEE</sequence>
<name>A0A8T3BZK2_DENNO</name>
<dbReference type="OrthoDB" id="649277at2759"/>
<comment type="caution">
    <text evidence="2">The sequence shown here is derived from an EMBL/GenBank/DDBJ whole genome shotgun (WGS) entry which is preliminary data.</text>
</comment>
<protein>
    <recommendedName>
        <fullName evidence="4">F-box protein</fullName>
    </recommendedName>
</protein>
<feature type="region of interest" description="Disordered" evidence="1">
    <location>
        <begin position="651"/>
        <end position="671"/>
    </location>
</feature>
<dbReference type="AlphaFoldDB" id="A0A8T3BZK2"/>
<organism evidence="2 3">
    <name type="scientific">Dendrobium nobile</name>
    <name type="common">Orchid</name>
    <dbReference type="NCBI Taxonomy" id="94219"/>
    <lineage>
        <taxon>Eukaryota</taxon>
        <taxon>Viridiplantae</taxon>
        <taxon>Streptophyta</taxon>
        <taxon>Embryophyta</taxon>
        <taxon>Tracheophyta</taxon>
        <taxon>Spermatophyta</taxon>
        <taxon>Magnoliopsida</taxon>
        <taxon>Liliopsida</taxon>
        <taxon>Asparagales</taxon>
        <taxon>Orchidaceae</taxon>
        <taxon>Epidendroideae</taxon>
        <taxon>Malaxideae</taxon>
        <taxon>Dendrobiinae</taxon>
        <taxon>Dendrobium</taxon>
    </lineage>
</organism>
<dbReference type="EMBL" id="JAGYWB010000005">
    <property type="protein sequence ID" value="KAI0523188.1"/>
    <property type="molecule type" value="Genomic_DNA"/>
</dbReference>
<dbReference type="PANTHER" id="PTHR36062">
    <property type="entry name" value="OS01G0687300 PROTEIN"/>
    <property type="match status" value="1"/>
</dbReference>
<dbReference type="Proteomes" id="UP000829196">
    <property type="component" value="Unassembled WGS sequence"/>
</dbReference>
<evidence type="ECO:0000313" key="3">
    <source>
        <dbReference type="Proteomes" id="UP000829196"/>
    </source>
</evidence>
<feature type="compositionally biased region" description="Low complexity" evidence="1">
    <location>
        <begin position="655"/>
        <end position="665"/>
    </location>
</feature>